<protein>
    <recommendedName>
        <fullName evidence="9">Peptide methionine sulfoxide reductase MsrA</fullName>
        <shortName evidence="9">Protein-methionine-S-oxide reductase</shortName>
        <ecNumber evidence="9">1.8.4.11</ecNumber>
    </recommendedName>
    <alternativeName>
        <fullName evidence="9">Peptide-methionine (S)-S-oxide reductase</fullName>
        <shortName evidence="9">Peptide Met(O) reductase</shortName>
    </alternativeName>
</protein>
<dbReference type="InterPro" id="IPR002569">
    <property type="entry name" value="Met_Sox_Rdtase_MsrA_dom"/>
</dbReference>
<accession>A0A366KDN9</accession>
<comment type="catalytic activity">
    <reaction evidence="8 9">
        <text>[thioredoxin]-disulfide + L-methionine + H2O = L-methionine (S)-S-oxide + [thioredoxin]-dithiol</text>
        <dbReference type="Rhea" id="RHEA:19993"/>
        <dbReference type="Rhea" id="RHEA-COMP:10698"/>
        <dbReference type="Rhea" id="RHEA-COMP:10700"/>
        <dbReference type="ChEBI" id="CHEBI:15377"/>
        <dbReference type="ChEBI" id="CHEBI:29950"/>
        <dbReference type="ChEBI" id="CHEBI:50058"/>
        <dbReference type="ChEBI" id="CHEBI:57844"/>
        <dbReference type="ChEBI" id="CHEBI:58772"/>
        <dbReference type="EC" id="1.8.4.11"/>
    </reaction>
</comment>
<dbReference type="NCBIfam" id="TIGR00401">
    <property type="entry name" value="msrA"/>
    <property type="match status" value="1"/>
</dbReference>
<evidence type="ECO:0000256" key="9">
    <source>
        <dbReference type="HAMAP-Rule" id="MF_01401"/>
    </source>
</evidence>
<evidence type="ECO:0000313" key="12">
    <source>
        <dbReference type="Proteomes" id="UP000252345"/>
    </source>
</evidence>
<evidence type="ECO:0000313" key="11">
    <source>
        <dbReference type="EMBL" id="RBP98781.1"/>
    </source>
</evidence>
<dbReference type="Pfam" id="PF01641">
    <property type="entry name" value="SelR"/>
    <property type="match status" value="1"/>
</dbReference>
<evidence type="ECO:0000256" key="8">
    <source>
        <dbReference type="ARBA" id="ARBA00048782"/>
    </source>
</evidence>
<dbReference type="SUPFAM" id="SSF55068">
    <property type="entry name" value="Peptide methionine sulfoxide reductase"/>
    <property type="match status" value="1"/>
</dbReference>
<dbReference type="FunFam" id="2.170.150.20:FF:000003">
    <property type="entry name" value="Peptide methionine sulfoxide reductase MsrB"/>
    <property type="match status" value="1"/>
</dbReference>
<comment type="similarity">
    <text evidence="9">Belongs to the MsrA Met sulfoxide reductase family.</text>
</comment>
<dbReference type="InterPro" id="IPR002579">
    <property type="entry name" value="Met_Sox_Rdtase_MsrB_dom"/>
</dbReference>
<dbReference type="Gene3D" id="2.170.150.20">
    <property type="entry name" value="Peptide methionine sulfoxide reductase"/>
    <property type="match status" value="1"/>
</dbReference>
<comment type="catalytic activity">
    <reaction evidence="7">
        <text>L-methionyl-[protein] + [thioredoxin]-disulfide + H2O = L-methionyl-(R)-S-oxide-[protein] + [thioredoxin]-dithiol</text>
        <dbReference type="Rhea" id="RHEA:24164"/>
        <dbReference type="Rhea" id="RHEA-COMP:10698"/>
        <dbReference type="Rhea" id="RHEA-COMP:10700"/>
        <dbReference type="Rhea" id="RHEA-COMP:12313"/>
        <dbReference type="Rhea" id="RHEA-COMP:12314"/>
        <dbReference type="ChEBI" id="CHEBI:15377"/>
        <dbReference type="ChEBI" id="CHEBI:16044"/>
        <dbReference type="ChEBI" id="CHEBI:29950"/>
        <dbReference type="ChEBI" id="CHEBI:45764"/>
        <dbReference type="ChEBI" id="CHEBI:50058"/>
        <dbReference type="EC" id="1.8.4.12"/>
    </reaction>
</comment>
<comment type="similarity">
    <text evidence="2">In the N-terminal section; belongs to the MsrA Met sulfoxide reductase family.</text>
</comment>
<dbReference type="PROSITE" id="PS51790">
    <property type="entry name" value="MSRB"/>
    <property type="match status" value="1"/>
</dbReference>
<sequence>MSERKDRKLESVYLAGGCFWGMERYLQGVSGVRSTRVGYAQSNVEEPSYDQVCSGRTGAVECVEVIYDPTMVGLRTIVLLFLDAIDPFSVDRQGNDRGRQYRSGMYWEPGYRADQEPVFRSALKRLEEREGRKPAVEVAELRNFYQAEESHQDYLRKHPGGYCHISSERMASVSRRQRFIERIWELDPLQYQVTQEAATERPFENAYDSDFRRGLYVDRVSGQPLFSSSDKFDAGCGWPSFSKPIDPQTLSTRQDFKLLGRPRIEVRSAASDSHLGHVFTDGPKESGGLRYCMNSAALRFIPREDMEAEGYGEYIPMVDGGGGV</sequence>
<dbReference type="HAMAP" id="MF_01401">
    <property type="entry name" value="MsrA"/>
    <property type="match status" value="1"/>
</dbReference>
<dbReference type="Gene3D" id="3.30.1060.10">
    <property type="entry name" value="Peptide methionine sulphoxide reductase MsrA"/>
    <property type="match status" value="1"/>
</dbReference>
<comment type="similarity">
    <text evidence="1">In the C-terminal section; belongs to the MsrB Met sulfoxide reductase family.</text>
</comment>
<evidence type="ECO:0000256" key="7">
    <source>
        <dbReference type="ARBA" id="ARBA00048488"/>
    </source>
</evidence>
<dbReference type="InterPro" id="IPR011057">
    <property type="entry name" value="Mss4-like_sf"/>
</dbReference>
<gene>
    <name evidence="9" type="primary">msrA</name>
    <name evidence="11" type="ORF">CRD59_07310</name>
</gene>
<evidence type="ECO:0000256" key="5">
    <source>
        <dbReference type="ARBA" id="ARBA00024679"/>
    </source>
</evidence>
<dbReference type="SUPFAM" id="SSF51316">
    <property type="entry name" value="Mss4-like"/>
    <property type="match status" value="1"/>
</dbReference>
<comment type="caution">
    <text evidence="11">The sequence shown here is derived from an EMBL/GenBank/DDBJ whole genome shotgun (WGS) entry which is preliminary data.</text>
</comment>
<dbReference type="Proteomes" id="UP000252345">
    <property type="component" value="Unassembled WGS sequence"/>
</dbReference>
<feature type="active site" evidence="9">
    <location>
        <position position="18"/>
    </location>
</feature>
<dbReference type="GO" id="GO:0033744">
    <property type="term" value="F:L-methionine:thioredoxin-disulfide S-oxidoreductase activity"/>
    <property type="evidence" value="ECO:0007669"/>
    <property type="project" value="RHEA"/>
</dbReference>
<dbReference type="GO" id="GO:0033743">
    <property type="term" value="F:peptide-methionine (R)-S-oxide reductase activity"/>
    <property type="evidence" value="ECO:0007669"/>
    <property type="project" value="UniProtKB-EC"/>
</dbReference>
<dbReference type="RefSeq" id="WP_113854030.1">
    <property type="nucleotide sequence ID" value="NZ_PDCH01000022.1"/>
</dbReference>
<evidence type="ECO:0000256" key="4">
    <source>
        <dbReference type="ARBA" id="ARBA00023268"/>
    </source>
</evidence>
<dbReference type="AlphaFoldDB" id="A0A366KDN9"/>
<dbReference type="OrthoDB" id="9785497at2"/>
<feature type="domain" description="MsrB" evidence="10">
    <location>
        <begin position="179"/>
        <end position="303"/>
    </location>
</feature>
<dbReference type="GO" id="GO:0030091">
    <property type="term" value="P:protein repair"/>
    <property type="evidence" value="ECO:0007669"/>
    <property type="project" value="InterPro"/>
</dbReference>
<dbReference type="NCBIfam" id="TIGR00357">
    <property type="entry name" value="peptide-methionine (R)-S-oxide reductase MsrB"/>
    <property type="match status" value="1"/>
</dbReference>
<dbReference type="Pfam" id="PF01625">
    <property type="entry name" value="PMSR"/>
    <property type="match status" value="1"/>
</dbReference>
<evidence type="ECO:0000256" key="6">
    <source>
        <dbReference type="ARBA" id="ARBA00047806"/>
    </source>
</evidence>
<dbReference type="PANTHER" id="PTHR10173:SF59">
    <property type="entry name" value="PEPTIDE METHIONINE SULFOXIDE REDUCTASE MSRA_MSRB"/>
    <property type="match status" value="1"/>
</dbReference>
<dbReference type="PANTHER" id="PTHR10173">
    <property type="entry name" value="METHIONINE SULFOXIDE REDUCTASE"/>
    <property type="match status" value="1"/>
</dbReference>
<dbReference type="GO" id="GO:0006979">
    <property type="term" value="P:response to oxidative stress"/>
    <property type="evidence" value="ECO:0007669"/>
    <property type="project" value="InterPro"/>
</dbReference>
<comment type="function">
    <text evidence="5 9">Has an important function as a repair enzyme for proteins that have been inactivated by oxidation. Catalyzes the reversible oxidation-reduction of methionine sulfoxide in proteins to methionine.</text>
</comment>
<comment type="catalytic activity">
    <reaction evidence="6 9">
        <text>L-methionyl-[protein] + [thioredoxin]-disulfide + H2O = L-methionyl-(S)-S-oxide-[protein] + [thioredoxin]-dithiol</text>
        <dbReference type="Rhea" id="RHEA:14217"/>
        <dbReference type="Rhea" id="RHEA-COMP:10698"/>
        <dbReference type="Rhea" id="RHEA-COMP:10700"/>
        <dbReference type="Rhea" id="RHEA-COMP:12313"/>
        <dbReference type="Rhea" id="RHEA-COMP:12315"/>
        <dbReference type="ChEBI" id="CHEBI:15377"/>
        <dbReference type="ChEBI" id="CHEBI:16044"/>
        <dbReference type="ChEBI" id="CHEBI:29950"/>
        <dbReference type="ChEBI" id="CHEBI:44120"/>
        <dbReference type="ChEBI" id="CHEBI:50058"/>
        <dbReference type="EC" id="1.8.4.11"/>
    </reaction>
</comment>
<evidence type="ECO:0000256" key="1">
    <source>
        <dbReference type="ARBA" id="ARBA00008076"/>
    </source>
</evidence>
<reference evidence="11 12" key="1">
    <citation type="submission" date="2017-10" db="EMBL/GenBank/DDBJ databases">
        <title>Bifidobacterium xylocopum sp. nov. and Bifidobacterium aemilianum sp. nov., from the carpenter bee (Xylocopa violacea) digestive tract.</title>
        <authorList>
            <person name="Alberoni D."/>
            <person name="Baffoni L."/>
            <person name="Di Gioia D."/>
            <person name="Gaggia F."/>
            <person name="Biavati B."/>
        </authorList>
    </citation>
    <scope>NUCLEOTIDE SEQUENCE [LARGE SCALE GENOMIC DNA]</scope>
    <source>
        <strain evidence="11 12">XV2</strain>
    </source>
</reference>
<keyword evidence="4" id="KW-0511">Multifunctional enzyme</keyword>
<evidence type="ECO:0000259" key="10">
    <source>
        <dbReference type="PROSITE" id="PS51790"/>
    </source>
</evidence>
<dbReference type="InterPro" id="IPR028427">
    <property type="entry name" value="Met_Sox_Rdtase_MsrB"/>
</dbReference>
<dbReference type="InterPro" id="IPR036509">
    <property type="entry name" value="Met_Sox_Rdtase_MsrA_sf"/>
</dbReference>
<dbReference type="GO" id="GO:0005737">
    <property type="term" value="C:cytoplasm"/>
    <property type="evidence" value="ECO:0007669"/>
    <property type="project" value="TreeGrafter"/>
</dbReference>
<dbReference type="EC" id="1.8.4.11" evidence="9"/>
<dbReference type="GO" id="GO:0008113">
    <property type="term" value="F:peptide-methionine (S)-S-oxide reductase activity"/>
    <property type="evidence" value="ECO:0007669"/>
    <property type="project" value="UniProtKB-UniRule"/>
</dbReference>
<proteinExistence type="inferred from homology"/>
<keyword evidence="3 9" id="KW-0560">Oxidoreductase</keyword>
<dbReference type="EMBL" id="PDCH01000022">
    <property type="protein sequence ID" value="RBP98781.1"/>
    <property type="molecule type" value="Genomic_DNA"/>
</dbReference>
<name>A0A366KDN9_9BIFI</name>
<evidence type="ECO:0000256" key="2">
    <source>
        <dbReference type="ARBA" id="ARBA00011017"/>
    </source>
</evidence>
<organism evidence="11 12">
    <name type="scientific">Bifidobacterium xylocopae</name>
    <dbReference type="NCBI Taxonomy" id="2493119"/>
    <lineage>
        <taxon>Bacteria</taxon>
        <taxon>Bacillati</taxon>
        <taxon>Actinomycetota</taxon>
        <taxon>Actinomycetes</taxon>
        <taxon>Bifidobacteriales</taxon>
        <taxon>Bifidobacteriaceae</taxon>
        <taxon>Bifidobacterium</taxon>
    </lineage>
</organism>
<evidence type="ECO:0000256" key="3">
    <source>
        <dbReference type="ARBA" id="ARBA00023002"/>
    </source>
</evidence>
<keyword evidence="12" id="KW-1185">Reference proteome</keyword>